<evidence type="ECO:0000256" key="5">
    <source>
        <dbReference type="ARBA" id="ARBA00022679"/>
    </source>
</evidence>
<dbReference type="PANTHER" id="PTHR44835:SF1">
    <property type="entry name" value="PROTEIN O-GLCNAC TRANSFERASE"/>
    <property type="match status" value="1"/>
</dbReference>
<keyword evidence="4" id="KW-0328">Glycosyltransferase</keyword>
<sequence>MEDRHRNILFAKAKESYQHGHVLLARECLQELADRSSGDPALQYELGMLCMEFLDNQAALRHFQELVRLAPDFLEGWLLLGMMYGELGQHDEAISCLREVLAQCPDLSEVHHRIGLLLADKRCYEEAYKEYLEVLRIEPEHQGVLCSLGVLLTATGHISEARKVLHQALERDPDSVNVINNLGRICGIGKAEESLQWYQRGLDIDPENQSLTSNYLYQLNYVAGLDPEYISSKYKEYAPRCYYPRKKWQRQVRRRNQGDPLRIGYLSADLYAHSVAFFLEPIMQCHDRSRFSIYCYSSGTVVDETTERLKGLSVAWRIIVGISDEHVAEMIATDGIDILVDLSGHTAGNRLGVCVYRPAPVQVSWIGHPNTTGLSQIDYYLTDAWCDPPGVTDQLYSEKLVRLPRIFSCYLPPVTFPQVVKAPCMLQGYITFGCFNSVAKINEPLILWWSDLLNKVPRSRFLIKGPKLDDLEIRQQLLGLFAQHGITEDRLELLGLAGTRDEHLALYGRIDIALDTYPYHGTTTTCEALWMGVPVITLAGKAHVSRVGVSLLQAVGREELIADSSGNYVAKAALLAHDQQRLLFLRENLRMMMAHSALMDAGGVTAEVEQAYVRMFEEREDV</sequence>
<dbReference type="SUPFAM" id="SSF48452">
    <property type="entry name" value="TPR-like"/>
    <property type="match status" value="1"/>
</dbReference>
<feature type="repeat" description="TPR" evidence="8">
    <location>
        <begin position="74"/>
        <end position="107"/>
    </location>
</feature>
<keyword evidence="5 10" id="KW-0808">Transferase</keyword>
<name>A0A1T4JWH8_9BACT</name>
<dbReference type="EC" id="2.4.1.255" evidence="3"/>
<dbReference type="InterPro" id="IPR019734">
    <property type="entry name" value="TPR_rpt"/>
</dbReference>
<dbReference type="Gene3D" id="3.40.50.11380">
    <property type="match status" value="1"/>
</dbReference>
<dbReference type="Gene3D" id="1.25.40.10">
    <property type="entry name" value="Tetratricopeptide repeat domain"/>
    <property type="match status" value="1"/>
</dbReference>
<dbReference type="AlphaFoldDB" id="A0A1T4JWH8"/>
<dbReference type="InterPro" id="IPR051939">
    <property type="entry name" value="Glycosyltr_41/O-GlcNAc_trsf"/>
</dbReference>
<keyword evidence="11" id="KW-1185">Reference proteome</keyword>
<evidence type="ECO:0000313" key="10">
    <source>
        <dbReference type="EMBL" id="SJZ34491.1"/>
    </source>
</evidence>
<dbReference type="Pfam" id="PF13844">
    <property type="entry name" value="Glyco_transf_41"/>
    <property type="match status" value="2"/>
</dbReference>
<comment type="pathway">
    <text evidence="1">Protein modification; protein glycosylation.</text>
</comment>
<evidence type="ECO:0000256" key="6">
    <source>
        <dbReference type="ARBA" id="ARBA00022737"/>
    </source>
</evidence>
<keyword evidence="7 8" id="KW-0802">TPR repeat</keyword>
<organism evidence="10 11">
    <name type="scientific">Trichlorobacter thiogenes</name>
    <dbReference type="NCBI Taxonomy" id="115783"/>
    <lineage>
        <taxon>Bacteria</taxon>
        <taxon>Pseudomonadati</taxon>
        <taxon>Thermodesulfobacteriota</taxon>
        <taxon>Desulfuromonadia</taxon>
        <taxon>Geobacterales</taxon>
        <taxon>Geobacteraceae</taxon>
        <taxon>Trichlorobacter</taxon>
    </lineage>
</organism>
<evidence type="ECO:0000256" key="1">
    <source>
        <dbReference type="ARBA" id="ARBA00004922"/>
    </source>
</evidence>
<evidence type="ECO:0000313" key="11">
    <source>
        <dbReference type="Proteomes" id="UP000190102"/>
    </source>
</evidence>
<proteinExistence type="inferred from homology"/>
<dbReference type="InterPro" id="IPR011990">
    <property type="entry name" value="TPR-like_helical_dom_sf"/>
</dbReference>
<feature type="domain" description="O-GlcNAc transferase C-terminal" evidence="9">
    <location>
        <begin position="429"/>
        <end position="601"/>
    </location>
</feature>
<evidence type="ECO:0000256" key="2">
    <source>
        <dbReference type="ARBA" id="ARBA00005386"/>
    </source>
</evidence>
<dbReference type="Pfam" id="PF13428">
    <property type="entry name" value="TPR_14"/>
    <property type="match status" value="1"/>
</dbReference>
<feature type="domain" description="O-GlcNAc transferase C-terminal" evidence="9">
    <location>
        <begin position="250"/>
        <end position="407"/>
    </location>
</feature>
<comment type="similarity">
    <text evidence="2">Belongs to the glycosyltransferase 41 family. O-GlcNAc transferase subfamily.</text>
</comment>
<dbReference type="SMART" id="SM00028">
    <property type="entry name" value="TPR"/>
    <property type="match status" value="5"/>
</dbReference>
<evidence type="ECO:0000256" key="7">
    <source>
        <dbReference type="ARBA" id="ARBA00022803"/>
    </source>
</evidence>
<keyword evidence="6" id="KW-0677">Repeat</keyword>
<dbReference type="Pfam" id="PF14559">
    <property type="entry name" value="TPR_19"/>
    <property type="match status" value="1"/>
</dbReference>
<dbReference type="EMBL" id="FUWR01000001">
    <property type="protein sequence ID" value="SJZ34491.1"/>
    <property type="molecule type" value="Genomic_DNA"/>
</dbReference>
<dbReference type="Proteomes" id="UP000190102">
    <property type="component" value="Unassembled WGS sequence"/>
</dbReference>
<gene>
    <name evidence="10" type="ORF">SAMN02745119_00121</name>
</gene>
<dbReference type="GO" id="GO:0097363">
    <property type="term" value="F:protein O-acetylglucosaminyltransferase activity"/>
    <property type="evidence" value="ECO:0007669"/>
    <property type="project" value="UniProtKB-EC"/>
</dbReference>
<evidence type="ECO:0000259" key="9">
    <source>
        <dbReference type="Pfam" id="PF13844"/>
    </source>
</evidence>
<dbReference type="Gene3D" id="3.40.50.2000">
    <property type="entry name" value="Glycogen Phosphorylase B"/>
    <property type="match status" value="1"/>
</dbReference>
<dbReference type="InterPro" id="IPR029489">
    <property type="entry name" value="OGT/SEC/SPY_C"/>
</dbReference>
<protein>
    <recommendedName>
        <fullName evidence="3">protein O-GlcNAc transferase</fullName>
        <ecNumber evidence="3">2.4.1.255</ecNumber>
    </recommendedName>
</protein>
<accession>A0A1T4JWH8</accession>
<dbReference type="SUPFAM" id="SSF53756">
    <property type="entry name" value="UDP-Glycosyltransferase/glycogen phosphorylase"/>
    <property type="match status" value="1"/>
</dbReference>
<evidence type="ECO:0000256" key="3">
    <source>
        <dbReference type="ARBA" id="ARBA00011970"/>
    </source>
</evidence>
<feature type="repeat" description="TPR" evidence="8">
    <location>
        <begin position="108"/>
        <end position="141"/>
    </location>
</feature>
<feature type="repeat" description="TPR" evidence="8">
    <location>
        <begin position="142"/>
        <end position="175"/>
    </location>
</feature>
<feature type="repeat" description="TPR" evidence="8">
    <location>
        <begin position="40"/>
        <end position="73"/>
    </location>
</feature>
<dbReference type="RefSeq" id="WP_161947393.1">
    <property type="nucleotide sequence ID" value="NZ_FUWR01000001.1"/>
</dbReference>
<dbReference type="PANTHER" id="PTHR44835">
    <property type="entry name" value="UDP-N-ACETYLGLUCOSAMINE--PEPTIDE N-ACETYLGLUCOSAMINYLTRANSFERASE SPINDLY-RELATED"/>
    <property type="match status" value="1"/>
</dbReference>
<evidence type="ECO:0000256" key="4">
    <source>
        <dbReference type="ARBA" id="ARBA00022676"/>
    </source>
</evidence>
<dbReference type="Pfam" id="PF13432">
    <property type="entry name" value="TPR_16"/>
    <property type="match status" value="1"/>
</dbReference>
<reference evidence="11" key="1">
    <citation type="submission" date="2017-02" db="EMBL/GenBank/DDBJ databases">
        <authorList>
            <person name="Varghese N."/>
            <person name="Submissions S."/>
        </authorList>
    </citation>
    <scope>NUCLEOTIDE SEQUENCE [LARGE SCALE GENOMIC DNA]</scope>
    <source>
        <strain evidence="11">ATCC BAA-34</strain>
    </source>
</reference>
<dbReference type="PROSITE" id="PS50005">
    <property type="entry name" value="TPR"/>
    <property type="match status" value="4"/>
</dbReference>
<dbReference type="STRING" id="115783.SAMN02745119_00121"/>
<evidence type="ECO:0000256" key="8">
    <source>
        <dbReference type="PROSITE-ProRule" id="PRU00339"/>
    </source>
</evidence>